<proteinExistence type="predicted"/>
<feature type="compositionally biased region" description="Low complexity" evidence="1">
    <location>
        <begin position="242"/>
        <end position="277"/>
    </location>
</feature>
<dbReference type="RefSeq" id="WP_150547676.1">
    <property type="nucleotide sequence ID" value="NZ_LR215729.2"/>
</dbReference>
<evidence type="ECO:0000256" key="1">
    <source>
        <dbReference type="SAM" id="MobiDB-lite"/>
    </source>
</evidence>
<sequence length="790" mass="87706">MTDKEIPKGPKANEPTLARRGIQPRLGELALSCRKLLMNNLAENLTEVFNWADSALLEASSAQHTPNAQALFYDARSRIRDLRKKIEHDYHQKISHNFTEFFEAKARIKAPGAQSPSEEQPLTLIEPDVYEENMHITNMVNRVSTASAPHLYALEQRLALLNRGVRPDTELNPLGPRLIAEAFQLALKPHDLQIQIKVVLYKQFDRHVMSGLDLTYQAVNQLLIDGGILPNLKYSIRKPKSSGATGPAGGSHAPAAHAGEGTQPGAPAGMQAAPSSGHPGTASGFSVPETPGTFSATPPTDPNVLLSSLAGLMTEHRRSHRDDPLLGGTHSIAHFAPTGATRSYSAGELLDALNRMQQLTAQDIAKRLMAPQPVEALKADLHQQLSSYSDEPEQHKLTEQQANVIDLVGMLFDFILDDENLPNACKTVLSHLHTPYLKVALLDSALFSQHSHPARQLLNTMAQAGVIYGCEGEDSDLLGKMQQVVEQVINGFTGDLALFGELTEEFSAYVDTLKRKVELRERRAVETIKGRDKLLEAREFANEMISASLADREPPTIIRNFLKLTWTDVLVFIYLRHGRDSEDWQSACNAAEQLAWSGTVLEAQGLKRLHEVRVHLLESLHDGLNLLGGYNEEGIRRLLQDIVTCQHAVQARQPELAEKLNPSLLESQLGKMIEDQPAAKPEDSEIPPRIKALIKELELIEFGTWFECTTNTPSRRLKLSWFSPTTRNYMFVDNSGQRVSIKTLRELAEEVEKGLMRIIPADSASPIMDRALNAIYRIMQRFSGRTTETS</sequence>
<evidence type="ECO:0000313" key="2">
    <source>
        <dbReference type="EMBL" id="VEV95944.1"/>
    </source>
</evidence>
<organism evidence="2">
    <name type="scientific">Pseudomonas marincola</name>
    <dbReference type="NCBI Taxonomy" id="437900"/>
    <lineage>
        <taxon>Bacteria</taxon>
        <taxon>Pseudomonadati</taxon>
        <taxon>Pseudomonadota</taxon>
        <taxon>Gammaproteobacteria</taxon>
        <taxon>Pseudomonadales</taxon>
        <taxon>Pseudomonadaceae</taxon>
        <taxon>Pseudomonas</taxon>
    </lineage>
</organism>
<protein>
    <submittedName>
        <fullName evidence="2">Thymidine phosphorylase</fullName>
    </submittedName>
</protein>
<accession>A0A653E1M4</accession>
<feature type="region of interest" description="Disordered" evidence="1">
    <location>
        <begin position="1"/>
        <end position="20"/>
    </location>
</feature>
<reference evidence="2" key="1">
    <citation type="submission" date="2019-02" db="EMBL/GenBank/DDBJ databases">
        <authorList>
            <consortium name="Genoscope - CEA"/>
            <person name="William W."/>
        </authorList>
    </citation>
    <scope>NUCLEOTIDE SEQUENCE [LARGE SCALE GENOMIC DNA]</scope>
    <source>
        <strain evidence="2">YSy11</strain>
    </source>
</reference>
<dbReference type="EMBL" id="LR215729">
    <property type="protein sequence ID" value="VEV95944.1"/>
    <property type="molecule type" value="Genomic_DNA"/>
</dbReference>
<name>A0A653E1M4_9PSED</name>
<gene>
    <name evidence="2" type="ORF">PMYSY11_0897</name>
</gene>
<dbReference type="AlphaFoldDB" id="A0A653E1M4"/>
<dbReference type="Pfam" id="PF07793">
    <property type="entry name" value="DUF1631"/>
    <property type="match status" value="1"/>
</dbReference>
<feature type="region of interest" description="Disordered" evidence="1">
    <location>
        <begin position="240"/>
        <end position="302"/>
    </location>
</feature>
<dbReference type="InterPro" id="IPR012434">
    <property type="entry name" value="DUF1631"/>
</dbReference>